<evidence type="ECO:0000313" key="1">
    <source>
        <dbReference type="EMBL" id="CEG24200.1"/>
    </source>
</evidence>
<dbReference type="RefSeq" id="WP_052653518.1">
    <property type="nucleotide sequence ID" value="NZ_CCXS01000001.1"/>
</dbReference>
<dbReference type="OrthoDB" id="2390164at2"/>
<accession>A0A098EQY3</accession>
<name>A0A098EQY3_9BACL</name>
<evidence type="ECO:0000313" key="2">
    <source>
        <dbReference type="Proteomes" id="UP000043699"/>
    </source>
</evidence>
<reference evidence="1 2" key="1">
    <citation type="submission" date="2014-09" db="EMBL/GenBank/DDBJ databases">
        <authorList>
            <person name="Urmite Genomes Urmite Genomes"/>
        </authorList>
    </citation>
    <scope>NUCLEOTIDE SEQUENCE [LARGE SCALE GENOMIC DNA]</scope>
    <source>
        <strain evidence="1 2">ES2</strain>
    </source>
</reference>
<dbReference type="EMBL" id="CCXS01000001">
    <property type="protein sequence ID" value="CEG24200.1"/>
    <property type="molecule type" value="Genomic_DNA"/>
</dbReference>
<keyword evidence="2" id="KW-1185">Reference proteome</keyword>
<proteinExistence type="predicted"/>
<dbReference type="STRING" id="1499687.BN1080_03220"/>
<organism evidence="1 2">
    <name type="scientific">Planococcus massiliensis</name>
    <dbReference type="NCBI Taxonomy" id="1499687"/>
    <lineage>
        <taxon>Bacteria</taxon>
        <taxon>Bacillati</taxon>
        <taxon>Bacillota</taxon>
        <taxon>Bacilli</taxon>
        <taxon>Bacillales</taxon>
        <taxon>Caryophanaceae</taxon>
        <taxon>Planococcus</taxon>
    </lineage>
</organism>
<dbReference type="AlphaFoldDB" id="A0A098EQY3"/>
<gene>
    <name evidence="1" type="ORF">BN1080_03220</name>
</gene>
<protein>
    <submittedName>
        <fullName evidence="1">Uncharacterized protein</fullName>
    </submittedName>
</protein>
<sequence length="109" mass="12357">MNKKRIGMLVGLIAAAALLAFFFLPRENSPSPNTRVILEHTHHTYIAPSCFDEADATNFLEDSTLEKAEELQYPPHSTCTEESFKGNNDSRFISLLKELGIKEKDSRDW</sequence>
<dbReference type="Proteomes" id="UP000043699">
    <property type="component" value="Unassembled WGS sequence"/>
</dbReference>